<dbReference type="InterPro" id="IPR046232">
    <property type="entry name" value="DUF6265"/>
</dbReference>
<organism evidence="2 3">
    <name type="scientific">Flavihumibacter stibioxidans</name>
    <dbReference type="NCBI Taxonomy" id="1834163"/>
    <lineage>
        <taxon>Bacteria</taxon>
        <taxon>Pseudomonadati</taxon>
        <taxon>Bacteroidota</taxon>
        <taxon>Chitinophagia</taxon>
        <taxon>Chitinophagales</taxon>
        <taxon>Chitinophagaceae</taxon>
        <taxon>Flavihumibacter</taxon>
    </lineage>
</organism>
<dbReference type="Pfam" id="PF19780">
    <property type="entry name" value="DUF6265"/>
    <property type="match status" value="1"/>
</dbReference>
<evidence type="ECO:0000259" key="1">
    <source>
        <dbReference type="Pfam" id="PF19780"/>
    </source>
</evidence>
<evidence type="ECO:0000313" key="2">
    <source>
        <dbReference type="EMBL" id="MBC6492877.1"/>
    </source>
</evidence>
<dbReference type="EMBL" id="MBUA01000029">
    <property type="protein sequence ID" value="MBC6492877.1"/>
    <property type="molecule type" value="Genomic_DNA"/>
</dbReference>
<evidence type="ECO:0000313" key="3">
    <source>
        <dbReference type="Proteomes" id="UP000765802"/>
    </source>
</evidence>
<dbReference type="Proteomes" id="UP000765802">
    <property type="component" value="Unassembled WGS sequence"/>
</dbReference>
<name>A0ABR7MD34_9BACT</name>
<sequence>MPDMKTCLIIIFFAPLFWAGWDLSVIGNREYVPEWPGELAVGGQLYQDKKDFNRLKALLGTWVRQTSAGPGYEEWVIGNDDNLRGREYRVAGGDTIVRERVNLARKQQQVVYAVTGSDPREPLPVAFFLVEAGRKRFVFANPTHDFPKRIVYEFSGTDSLHAWIDGGEKDAATRVDYYYRRVK</sequence>
<keyword evidence="3" id="KW-1185">Reference proteome</keyword>
<proteinExistence type="predicted"/>
<accession>A0ABR7MD34</accession>
<comment type="caution">
    <text evidence="2">The sequence shown here is derived from an EMBL/GenBank/DDBJ whole genome shotgun (WGS) entry which is preliminary data.</text>
</comment>
<feature type="domain" description="DUF6265" evidence="1">
    <location>
        <begin position="58"/>
        <end position="165"/>
    </location>
</feature>
<gene>
    <name evidence="2" type="ORF">BC349_17605</name>
</gene>
<reference evidence="2 3" key="1">
    <citation type="submission" date="2016-07" db="EMBL/GenBank/DDBJ databases">
        <title>Genome analysis of Flavihumibacter stibioxidans YS-17.</title>
        <authorList>
            <person name="Shi K."/>
            <person name="Han Y."/>
            <person name="Wang G."/>
        </authorList>
    </citation>
    <scope>NUCLEOTIDE SEQUENCE [LARGE SCALE GENOMIC DNA]</scope>
    <source>
        <strain evidence="2 3">YS-17</strain>
    </source>
</reference>
<protein>
    <recommendedName>
        <fullName evidence="1">DUF6265 domain-containing protein</fullName>
    </recommendedName>
</protein>